<gene>
    <name evidence="1" type="ORF">RhiirA1_480539</name>
</gene>
<dbReference type="VEuPathDB" id="FungiDB:FUN_021568"/>
<sequence>ILKRFRQATLDTIKLSWNKIKDDLINPKHQPLPTVSSYIIFEKIILKEKIENEIKKYNNHKIRKTSTWAVNMLKQLNELVNFIESYESQQDDSIQLIPNNPEYKKMKQHYYELDLRIQRGKIFELALRRKLEIERIYKKTGTKLYNRIKAQIALTDRNIQNAVSKYNEIIETFSYSNCDIQIIQNWKTVCDIESEFWKKYLNEEMLPNVDPLIKKGINSMLTLNRYLAKLTWPDYENHFYYFVPPNEELNELQLEIERVKVWGYQYINILKLIEIEINTEMDIELNFTRIKYKKGIIKWIINEKLNIENQMNEFEFLLKNLNKKNIENTEDDNNEYLYDNKIDKLDIDEIELNENNEI</sequence>
<organism evidence="1 2">
    <name type="scientific">Rhizophagus irregularis</name>
    <dbReference type="NCBI Taxonomy" id="588596"/>
    <lineage>
        <taxon>Eukaryota</taxon>
        <taxon>Fungi</taxon>
        <taxon>Fungi incertae sedis</taxon>
        <taxon>Mucoromycota</taxon>
        <taxon>Glomeromycotina</taxon>
        <taxon>Glomeromycetes</taxon>
        <taxon>Glomerales</taxon>
        <taxon>Glomeraceae</taxon>
        <taxon>Rhizophagus</taxon>
    </lineage>
</organism>
<comment type="caution">
    <text evidence="1">The sequence shown here is derived from an EMBL/GenBank/DDBJ whole genome shotgun (WGS) entry which is preliminary data.</text>
</comment>
<evidence type="ECO:0000313" key="2">
    <source>
        <dbReference type="Proteomes" id="UP000232688"/>
    </source>
</evidence>
<reference evidence="1 2" key="1">
    <citation type="submission" date="2017-10" db="EMBL/GenBank/DDBJ databases">
        <title>Extensive intraspecific genome diversity in a model arbuscular mycorrhizal fungus.</title>
        <authorList>
            <person name="Chen E.C.H."/>
            <person name="Morin E."/>
            <person name="Baudet D."/>
            <person name="Noel J."/>
            <person name="Ndikumana S."/>
            <person name="Charron P."/>
            <person name="St-Onge C."/>
            <person name="Giorgi J."/>
            <person name="Grigoriev I.V."/>
            <person name="Roux C."/>
            <person name="Martin F.M."/>
            <person name="Corradi N."/>
        </authorList>
    </citation>
    <scope>NUCLEOTIDE SEQUENCE [LARGE SCALE GENOMIC DNA]</scope>
    <source>
        <strain evidence="1 2">A1</strain>
    </source>
</reference>
<dbReference type="VEuPathDB" id="FungiDB:RhiirFUN_005355"/>
<reference evidence="1 2" key="2">
    <citation type="submission" date="2017-10" db="EMBL/GenBank/DDBJ databases">
        <title>Genome analyses suggest a sexual origin of heterokaryosis in a supposedly ancient asexual fungus.</title>
        <authorList>
            <person name="Corradi N."/>
            <person name="Sedzielewska K."/>
            <person name="Noel J."/>
            <person name="Charron P."/>
            <person name="Farinelli L."/>
            <person name="Marton T."/>
            <person name="Kruger M."/>
            <person name="Pelin A."/>
            <person name="Brachmann A."/>
            <person name="Corradi N."/>
        </authorList>
    </citation>
    <scope>NUCLEOTIDE SEQUENCE [LARGE SCALE GENOMIC DNA]</scope>
    <source>
        <strain evidence="1 2">A1</strain>
    </source>
</reference>
<dbReference type="VEuPathDB" id="FungiDB:RhiirA1_480539"/>
<evidence type="ECO:0000313" key="1">
    <source>
        <dbReference type="EMBL" id="PKC52851.1"/>
    </source>
</evidence>
<feature type="non-terminal residue" evidence="1">
    <location>
        <position position="1"/>
    </location>
</feature>
<name>A0A2N0QP85_9GLOM</name>
<dbReference type="AlphaFoldDB" id="A0A2N0QP85"/>
<dbReference type="EMBL" id="LLXH01005042">
    <property type="protein sequence ID" value="PKC52851.1"/>
    <property type="molecule type" value="Genomic_DNA"/>
</dbReference>
<accession>A0A2N0QP85</accession>
<proteinExistence type="predicted"/>
<dbReference type="VEuPathDB" id="FungiDB:FUN_021569"/>
<protein>
    <submittedName>
        <fullName evidence="1">Uncharacterized protein</fullName>
    </submittedName>
</protein>
<dbReference type="Proteomes" id="UP000232688">
    <property type="component" value="Unassembled WGS sequence"/>
</dbReference>